<feature type="region of interest" description="Disordered" evidence="1">
    <location>
        <begin position="201"/>
        <end position="220"/>
    </location>
</feature>
<reference evidence="2 3" key="1">
    <citation type="submission" date="2016-10" db="EMBL/GenBank/DDBJ databases">
        <authorList>
            <person name="de Groot N.N."/>
        </authorList>
    </citation>
    <scope>NUCLEOTIDE SEQUENCE [LARGE SCALE GENOMIC DNA]</scope>
    <source>
        <strain evidence="2 3">LMG 27731</strain>
    </source>
</reference>
<evidence type="ECO:0000313" key="3">
    <source>
        <dbReference type="Proteomes" id="UP000198844"/>
    </source>
</evidence>
<gene>
    <name evidence="2" type="ORF">SAMN05192563_1004370</name>
</gene>
<name>A0A1I7BD25_9BURK</name>
<evidence type="ECO:0000313" key="2">
    <source>
        <dbReference type="EMBL" id="SFT85100.1"/>
    </source>
</evidence>
<proteinExistence type="predicted"/>
<dbReference type="EMBL" id="FPBH01000004">
    <property type="protein sequence ID" value="SFT85100.1"/>
    <property type="molecule type" value="Genomic_DNA"/>
</dbReference>
<dbReference type="AlphaFoldDB" id="A0A1I7BD25"/>
<dbReference type="OrthoDB" id="9091421at2"/>
<sequence>MDTAFLRLESEALERIALLELIACACVTDRYIATGIQEAEVSCETASRQRTSLTDRLPDGIRRVLGDARSSALARDLLGAGALRVFVDAGALQRRCELIERQWRDQDLLRAFVERQASIPMIRRFFRTATRATITQLRAELNVLAPTKPRALSRSGMDQLFDAWARLKEIGDLRERYLVLHEQCDGRWSLATLFAALDADTGDRHPSSSHQECDHVRHAT</sequence>
<evidence type="ECO:0000256" key="1">
    <source>
        <dbReference type="SAM" id="MobiDB-lite"/>
    </source>
</evidence>
<accession>A0A1I7BD25</accession>
<dbReference type="Proteomes" id="UP000198844">
    <property type="component" value="Unassembled WGS sequence"/>
</dbReference>
<protein>
    <submittedName>
        <fullName evidence="2">Uncharacterized protein</fullName>
    </submittedName>
</protein>
<organism evidence="2 3">
    <name type="scientific">Paraburkholderia aspalathi</name>
    <dbReference type="NCBI Taxonomy" id="1324617"/>
    <lineage>
        <taxon>Bacteria</taxon>
        <taxon>Pseudomonadati</taxon>
        <taxon>Pseudomonadota</taxon>
        <taxon>Betaproteobacteria</taxon>
        <taxon>Burkholderiales</taxon>
        <taxon>Burkholderiaceae</taxon>
        <taxon>Paraburkholderia</taxon>
    </lineage>
</organism>
<dbReference type="RefSeq" id="WP_093633948.1">
    <property type="nucleotide sequence ID" value="NZ_FPBH01000004.1"/>
</dbReference>